<dbReference type="SUPFAM" id="SSF52540">
    <property type="entry name" value="P-loop containing nucleoside triphosphate hydrolases"/>
    <property type="match status" value="1"/>
</dbReference>
<dbReference type="AlphaFoldDB" id="A0A5C6TA78"/>
<evidence type="ECO:0000256" key="1">
    <source>
        <dbReference type="SAM" id="MobiDB-lite"/>
    </source>
</evidence>
<dbReference type="Proteomes" id="UP000321331">
    <property type="component" value="Unassembled WGS sequence"/>
</dbReference>
<feature type="region of interest" description="Disordered" evidence="1">
    <location>
        <begin position="213"/>
        <end position="243"/>
    </location>
</feature>
<proteinExistence type="predicted"/>
<protein>
    <submittedName>
        <fullName evidence="2">Uncharacterized protein</fullName>
    </submittedName>
</protein>
<gene>
    <name evidence="2" type="ORF">FocTR4_00009761</name>
</gene>
<evidence type="ECO:0000313" key="2">
    <source>
        <dbReference type="EMBL" id="TXC06701.1"/>
    </source>
</evidence>
<dbReference type="InterPro" id="IPR027417">
    <property type="entry name" value="P-loop_NTPase"/>
</dbReference>
<sequence>MLQTTVTLLYPPHCVALVSEGMVGVPIKIEAAPGEQASATQKAHVYPFKGSATESTGAPKLGPNVKQGRQDAETSILNMYNSGRLSSIEIEKQIPSPNSNSNKSLFDESVPVLAGVEDIVTDLKSHLLHESSVLLIGVPGTGKSSHIHILPKMSPNEERIATIRDTLEQSFPQAALSARLGGRALVILEDVDKLCIVETELVRKIRETVIQQGTVTEDDDEERDVSSNCPETADGTQPENSSGSWMDVFGSIEAVPVANATPPHTFNPDIDFADLTNITESYMPRDLVLFVERAKYVALAHLIAHSSEDGNKMSVLLTREHFEEAQKGSTLFALRNMSLGT</sequence>
<comment type="caution">
    <text evidence="2">The sequence shown here is derived from an EMBL/GenBank/DDBJ whole genome shotgun (WGS) entry which is preliminary data.</text>
</comment>
<evidence type="ECO:0000313" key="3">
    <source>
        <dbReference type="Proteomes" id="UP000321331"/>
    </source>
</evidence>
<feature type="region of interest" description="Disordered" evidence="1">
    <location>
        <begin position="50"/>
        <end position="70"/>
    </location>
</feature>
<feature type="compositionally biased region" description="Polar residues" evidence="1">
    <location>
        <begin position="226"/>
        <end position="243"/>
    </location>
</feature>
<name>A0A5C6TA78_FUSOC</name>
<reference evidence="2 3" key="1">
    <citation type="submission" date="2019-07" db="EMBL/GenBank/DDBJ databases">
        <title>The First High-Quality Draft Genome Sequence of the Causal Agent of the Current Panama Disease Epidemic.</title>
        <authorList>
            <person name="Warmington R.J."/>
            <person name="Kay W."/>
            <person name="Jeffries A."/>
            <person name="Bebber D."/>
            <person name="Moore K."/>
            <person name="Studholme D.J."/>
        </authorList>
    </citation>
    <scope>NUCLEOTIDE SEQUENCE [LARGE SCALE GENOMIC DNA]</scope>
    <source>
        <strain evidence="2 3">TR4</strain>
    </source>
</reference>
<organism evidence="2 3">
    <name type="scientific">Fusarium oxysporum f. sp. cubense</name>
    <dbReference type="NCBI Taxonomy" id="61366"/>
    <lineage>
        <taxon>Eukaryota</taxon>
        <taxon>Fungi</taxon>
        <taxon>Dikarya</taxon>
        <taxon>Ascomycota</taxon>
        <taxon>Pezizomycotina</taxon>
        <taxon>Sordariomycetes</taxon>
        <taxon>Hypocreomycetidae</taxon>
        <taxon>Hypocreales</taxon>
        <taxon>Nectriaceae</taxon>
        <taxon>Fusarium</taxon>
        <taxon>Fusarium oxysporum species complex</taxon>
    </lineage>
</organism>
<accession>A0A5C6TA78</accession>
<dbReference type="EMBL" id="VMNF01000006">
    <property type="protein sequence ID" value="TXC06701.1"/>
    <property type="molecule type" value="Genomic_DNA"/>
</dbReference>